<comment type="caution">
    <text evidence="11">The sequence shown here is derived from an EMBL/GenBank/DDBJ whole genome shotgun (WGS) entry which is preliminary data.</text>
</comment>
<evidence type="ECO:0000256" key="1">
    <source>
        <dbReference type="ARBA" id="ARBA00005188"/>
    </source>
</evidence>
<dbReference type="Pfam" id="PF00795">
    <property type="entry name" value="CN_hydrolase"/>
    <property type="match status" value="1"/>
</dbReference>
<feature type="binding site" evidence="7">
    <location>
        <position position="115"/>
    </location>
    <ligand>
        <name>L-glutamine</name>
        <dbReference type="ChEBI" id="CHEBI:58359"/>
    </ligand>
</feature>
<dbReference type="PROSITE" id="PS50263">
    <property type="entry name" value="CN_HYDROLASE"/>
    <property type="match status" value="1"/>
</dbReference>
<dbReference type="AlphaFoldDB" id="A0A3P3QKG3"/>
<proteinExistence type="inferred from homology"/>
<comment type="function">
    <text evidence="7">Catalyzes the ATP-dependent amidation of deamido-NAD to form NAD. Uses L-glutamine as a nitrogen source.</text>
</comment>
<feature type="domain" description="CN hydrolase" evidence="10">
    <location>
        <begin position="5"/>
        <end position="241"/>
    </location>
</feature>
<evidence type="ECO:0000256" key="8">
    <source>
        <dbReference type="PIRNR" id="PIRNR006630"/>
    </source>
</evidence>
<keyword evidence="12" id="KW-1185">Reference proteome</keyword>
<dbReference type="InterPro" id="IPR003010">
    <property type="entry name" value="C-N_Hydrolase"/>
</dbReference>
<evidence type="ECO:0000259" key="10">
    <source>
        <dbReference type="PROSITE" id="PS50263"/>
    </source>
</evidence>
<evidence type="ECO:0000256" key="5">
    <source>
        <dbReference type="ARBA" id="ARBA00022840"/>
    </source>
</evidence>
<feature type="binding site" evidence="7">
    <location>
        <position position="367"/>
    </location>
    <ligand>
        <name>deamido-NAD(+)</name>
        <dbReference type="ChEBI" id="CHEBI:58437"/>
        <note>ligand shared between two neighboring subunits</note>
    </ligand>
</feature>
<dbReference type="GO" id="GO:0008795">
    <property type="term" value="F:NAD+ synthase activity"/>
    <property type="evidence" value="ECO:0007669"/>
    <property type="project" value="UniProtKB-UniRule"/>
</dbReference>
<dbReference type="InterPro" id="IPR022310">
    <property type="entry name" value="NAD/GMP_synthase"/>
</dbReference>
<keyword evidence="5 7" id="KW-0067">ATP-binding</keyword>
<dbReference type="OrthoDB" id="9760188at2"/>
<keyword evidence="6 7" id="KW-0520">NAD</keyword>
<dbReference type="PANTHER" id="PTHR23090:SF9">
    <property type="entry name" value="GLUTAMINE-DEPENDENT NAD(+) SYNTHETASE"/>
    <property type="match status" value="1"/>
</dbReference>
<evidence type="ECO:0000256" key="2">
    <source>
        <dbReference type="ARBA" id="ARBA00007145"/>
    </source>
</evidence>
<evidence type="ECO:0000256" key="7">
    <source>
        <dbReference type="HAMAP-Rule" id="MF_02090"/>
    </source>
</evidence>
<feature type="active site" description="Nucleophile; for glutaminase activity" evidence="7">
    <location>
        <position position="145"/>
    </location>
</feature>
<dbReference type="SUPFAM" id="SSF52402">
    <property type="entry name" value="Adenine nucleotide alpha hydrolases-like"/>
    <property type="match status" value="1"/>
</dbReference>
<name>A0A3P3QKG3_9GAMM</name>
<dbReference type="GO" id="GO:0003952">
    <property type="term" value="F:NAD+ synthase (glutamine-hydrolyzing) activity"/>
    <property type="evidence" value="ECO:0007669"/>
    <property type="project" value="UniProtKB-UniRule"/>
</dbReference>
<dbReference type="CDD" id="cd07570">
    <property type="entry name" value="GAT_Gln-NAD-synth"/>
    <property type="match status" value="1"/>
</dbReference>
<comment type="pathway">
    <text evidence="1 7 8">Cofactor biosynthesis; NAD(+) biosynthesis; NAD(+) from deamido-NAD(+) (L-Gln route): step 1/1.</text>
</comment>
<dbReference type="HAMAP" id="MF_02090">
    <property type="entry name" value="NadE_glutamine_dep"/>
    <property type="match status" value="1"/>
</dbReference>
<feature type="binding site" evidence="7">
    <location>
        <position position="171"/>
    </location>
    <ligand>
        <name>L-glutamine</name>
        <dbReference type="ChEBI" id="CHEBI:58359"/>
    </ligand>
</feature>
<dbReference type="InterPro" id="IPR003694">
    <property type="entry name" value="NAD_synthase"/>
</dbReference>
<sequence length="537" mass="58977">MSSAVSITLVQQPFIVAAVAQNTAKVLEIAAGSQSDLLLFPELTLTGYPPEDLLLRPDFQLLVEQSLQQICAAKLPNTLVLGHPWRDGEALYNAASVIQNGAVIARYYKQALPNYGVFDEKRYFTEGTEACCFELKGQRFSVLICEDVWQGAPAALAKEQGADWALVLNASPYEIGKAQQREELLQTLAKHLHLGFVYVNQVVGQDELVFDGQSLVVSPDAQLVFRGKACEPELATVNLAVPGQQYGHTELAPRLSVEAEVYAALVMATRHYIQHNGFPGAVLGLSGGIDSALTLAIAVDAIGADKVQALMLPFAYTSSMSVEDAKAQAQVMGVEFDSVSIEPMYNSFMQQLTPLFKGKGKDTTEENLQARIRGVLLMAMSNKTGRMLLTTGNKSENAVGYCTLYGDMCGGFAVIKDVPKTLVYRLADYRNSLSPVIPQRVIDRPPSAELAPDQTDQDNLPPYDDLDAMIEAYVEHDKSLPAIVAMGYDEATVRRVLNLIDINEYKRRQSAVGPKVTSRNFGKDRRYPITSWMRKQR</sequence>
<reference evidence="11 12" key="1">
    <citation type="submission" date="2018-11" db="EMBL/GenBank/DDBJ databases">
        <title>Draft genome analysis of Rheinheimera mesophila isolated from an industrial waste site.</title>
        <authorList>
            <person name="Yu Q."/>
            <person name="Qi Y."/>
            <person name="Zhang H."/>
            <person name="Lu Y."/>
            <person name="Pu J."/>
        </authorList>
    </citation>
    <scope>NUCLEOTIDE SEQUENCE [LARGE SCALE GENOMIC DNA]</scope>
    <source>
        <strain evidence="11 12">IITR13</strain>
    </source>
</reference>
<dbReference type="InterPro" id="IPR036526">
    <property type="entry name" value="C-N_Hydrolase_sf"/>
</dbReference>
<dbReference type="GO" id="GO:0004359">
    <property type="term" value="F:glutaminase activity"/>
    <property type="evidence" value="ECO:0007669"/>
    <property type="project" value="InterPro"/>
</dbReference>
<feature type="binding site" evidence="7">
    <location>
        <begin position="284"/>
        <end position="291"/>
    </location>
    <ligand>
        <name>ATP</name>
        <dbReference type="ChEBI" id="CHEBI:30616"/>
    </ligand>
</feature>
<evidence type="ECO:0000256" key="6">
    <source>
        <dbReference type="ARBA" id="ARBA00023027"/>
    </source>
</evidence>
<dbReference type="NCBIfam" id="TIGR00552">
    <property type="entry name" value="nadE"/>
    <property type="match status" value="1"/>
</dbReference>
<dbReference type="FunFam" id="3.40.50.620:FF:000106">
    <property type="entry name" value="Glutamine-dependent NAD(+) synthetase"/>
    <property type="match status" value="1"/>
</dbReference>
<dbReference type="Pfam" id="PF02540">
    <property type="entry name" value="NAD_synthase"/>
    <property type="match status" value="1"/>
</dbReference>
<evidence type="ECO:0000256" key="3">
    <source>
        <dbReference type="ARBA" id="ARBA00022598"/>
    </source>
</evidence>
<feature type="binding site" evidence="7">
    <location>
        <position position="391"/>
    </location>
    <ligand>
        <name>ATP</name>
        <dbReference type="ChEBI" id="CHEBI:30616"/>
    </ligand>
</feature>
<feature type="active site" description="For glutaminase activity" evidence="7">
    <location>
        <position position="109"/>
    </location>
</feature>
<dbReference type="InterPro" id="IPR014445">
    <property type="entry name" value="Gln-dep_NAD_synthase"/>
</dbReference>
<dbReference type="PIRSF" id="PIRSF006630">
    <property type="entry name" value="NADS_GAT"/>
    <property type="match status" value="1"/>
</dbReference>
<dbReference type="RefSeq" id="WP_046518677.1">
    <property type="nucleotide sequence ID" value="NZ_LAVS01000003.1"/>
</dbReference>
<dbReference type="GO" id="GO:0009435">
    <property type="term" value="P:NAD+ biosynthetic process"/>
    <property type="evidence" value="ECO:0007669"/>
    <property type="project" value="UniProtKB-UniRule"/>
</dbReference>
<organism evidence="11 12">
    <name type="scientific">Rheinheimera mesophila</name>
    <dbReference type="NCBI Taxonomy" id="1547515"/>
    <lineage>
        <taxon>Bacteria</taxon>
        <taxon>Pseudomonadati</taxon>
        <taxon>Pseudomonadota</taxon>
        <taxon>Gammaproteobacteria</taxon>
        <taxon>Chromatiales</taxon>
        <taxon>Chromatiaceae</taxon>
        <taxon>Rheinheimera</taxon>
    </lineage>
</organism>
<accession>A0A3P3QKG3</accession>
<evidence type="ECO:0000313" key="11">
    <source>
        <dbReference type="EMBL" id="RRJ20980.1"/>
    </source>
</evidence>
<comment type="similarity">
    <text evidence="9">Belongs to the NAD synthetase family.</text>
</comment>
<comment type="catalytic activity">
    <reaction evidence="7 8">
        <text>deamido-NAD(+) + L-glutamine + ATP + H2O = L-glutamate + AMP + diphosphate + NAD(+) + H(+)</text>
        <dbReference type="Rhea" id="RHEA:24384"/>
        <dbReference type="ChEBI" id="CHEBI:15377"/>
        <dbReference type="ChEBI" id="CHEBI:15378"/>
        <dbReference type="ChEBI" id="CHEBI:29985"/>
        <dbReference type="ChEBI" id="CHEBI:30616"/>
        <dbReference type="ChEBI" id="CHEBI:33019"/>
        <dbReference type="ChEBI" id="CHEBI:57540"/>
        <dbReference type="ChEBI" id="CHEBI:58359"/>
        <dbReference type="ChEBI" id="CHEBI:58437"/>
        <dbReference type="ChEBI" id="CHEBI:456215"/>
        <dbReference type="EC" id="6.3.5.1"/>
    </reaction>
</comment>
<dbReference type="InterPro" id="IPR014729">
    <property type="entry name" value="Rossmann-like_a/b/a_fold"/>
</dbReference>
<gene>
    <name evidence="7" type="primary">nadE</name>
    <name evidence="11" type="ORF">EIK76_08825</name>
</gene>
<feature type="binding site" evidence="7">
    <location>
        <position position="177"/>
    </location>
    <ligand>
        <name>L-glutamine</name>
        <dbReference type="ChEBI" id="CHEBI:58359"/>
    </ligand>
</feature>
<protein>
    <recommendedName>
        <fullName evidence="7 8">Glutamine-dependent NAD(+) synthetase</fullName>
        <ecNumber evidence="7 8">6.3.5.1</ecNumber>
    </recommendedName>
    <alternativeName>
        <fullName evidence="7 8">NAD(+) synthase [glutamine-hydrolyzing]</fullName>
    </alternativeName>
</protein>
<keyword evidence="3 7" id="KW-0436">Ligase</keyword>
<evidence type="ECO:0000256" key="4">
    <source>
        <dbReference type="ARBA" id="ARBA00022741"/>
    </source>
</evidence>
<dbReference type="EMBL" id="RRCF01000002">
    <property type="protein sequence ID" value="RRJ20980.1"/>
    <property type="molecule type" value="Genomic_DNA"/>
</dbReference>
<dbReference type="PANTHER" id="PTHR23090">
    <property type="entry name" value="NH 3 /GLUTAMINE-DEPENDENT NAD + SYNTHETASE"/>
    <property type="match status" value="1"/>
</dbReference>
<dbReference type="Gene3D" id="3.60.110.10">
    <property type="entry name" value="Carbon-nitrogen hydrolase"/>
    <property type="match status" value="1"/>
</dbReference>
<dbReference type="GO" id="GO:0005737">
    <property type="term" value="C:cytoplasm"/>
    <property type="evidence" value="ECO:0007669"/>
    <property type="project" value="InterPro"/>
</dbReference>
<dbReference type="GO" id="GO:0005524">
    <property type="term" value="F:ATP binding"/>
    <property type="evidence" value="ECO:0007669"/>
    <property type="project" value="UniProtKB-UniRule"/>
</dbReference>
<evidence type="ECO:0000256" key="9">
    <source>
        <dbReference type="RuleBase" id="RU003811"/>
    </source>
</evidence>
<dbReference type="SUPFAM" id="SSF56317">
    <property type="entry name" value="Carbon-nitrogen hydrolase"/>
    <property type="match status" value="1"/>
</dbReference>
<comment type="caution">
    <text evidence="7">Lacks conserved residue(s) required for the propagation of feature annotation.</text>
</comment>
<dbReference type="UniPathway" id="UPA00253">
    <property type="reaction ID" value="UER00334"/>
</dbReference>
<keyword evidence="4 7" id="KW-0547">Nucleotide-binding</keyword>
<dbReference type="Gene3D" id="3.40.50.620">
    <property type="entry name" value="HUPs"/>
    <property type="match status" value="1"/>
</dbReference>
<dbReference type="EC" id="6.3.5.1" evidence="7 8"/>
<evidence type="ECO:0000313" key="12">
    <source>
        <dbReference type="Proteomes" id="UP000276260"/>
    </source>
</evidence>
<feature type="active site" description="Proton acceptor; for glutaminase activity" evidence="7">
    <location>
        <position position="42"/>
    </location>
</feature>
<comment type="similarity">
    <text evidence="2 7 8">In the C-terminal section; belongs to the NAD synthetase family.</text>
</comment>
<feature type="binding site" evidence="7">
    <location>
        <position position="396"/>
    </location>
    <ligand>
        <name>deamido-NAD(+)</name>
        <dbReference type="ChEBI" id="CHEBI:58437"/>
        <note>ligand shared between two neighboring subunits</note>
    </ligand>
</feature>
<feature type="binding site" evidence="7">
    <location>
        <position position="506"/>
    </location>
    <ligand>
        <name>deamido-NAD(+)</name>
        <dbReference type="ChEBI" id="CHEBI:58437"/>
        <note>ligand shared between two neighboring subunits</note>
    </ligand>
</feature>
<dbReference type="CDD" id="cd00553">
    <property type="entry name" value="NAD_synthase"/>
    <property type="match status" value="1"/>
</dbReference>
<dbReference type="Proteomes" id="UP000276260">
    <property type="component" value="Unassembled WGS sequence"/>
</dbReference>
<dbReference type="NCBIfam" id="NF010588">
    <property type="entry name" value="PRK13981.1"/>
    <property type="match status" value="1"/>
</dbReference>